<dbReference type="GO" id="GO:0044295">
    <property type="term" value="C:axonal growth cone"/>
    <property type="evidence" value="ECO:0007669"/>
    <property type="project" value="TreeGrafter"/>
</dbReference>
<evidence type="ECO:0000313" key="3">
    <source>
        <dbReference type="Ensembl" id="ENSSRHP00000093556.1"/>
    </source>
</evidence>
<gene>
    <name evidence="3" type="primary">shtn3</name>
</gene>
<feature type="coiled-coil region" evidence="1">
    <location>
        <begin position="105"/>
        <end position="174"/>
    </location>
</feature>
<dbReference type="AlphaFoldDB" id="A0A673MUU7"/>
<protein>
    <submittedName>
        <fullName evidence="3">Shootin-1-like</fullName>
    </submittedName>
</protein>
<keyword evidence="1" id="KW-0175">Coiled coil</keyword>
<reference evidence="3" key="1">
    <citation type="submission" date="2025-08" db="UniProtKB">
        <authorList>
            <consortium name="Ensembl"/>
        </authorList>
    </citation>
    <scope>IDENTIFICATION</scope>
</reference>
<feature type="compositionally biased region" description="Low complexity" evidence="2">
    <location>
        <begin position="552"/>
        <end position="569"/>
    </location>
</feature>
<evidence type="ECO:0000256" key="2">
    <source>
        <dbReference type="SAM" id="MobiDB-lite"/>
    </source>
</evidence>
<dbReference type="PANTHER" id="PTHR46606">
    <property type="entry name" value="SHOOTIN-1"/>
    <property type="match status" value="1"/>
</dbReference>
<feature type="compositionally biased region" description="Low complexity" evidence="2">
    <location>
        <begin position="457"/>
        <end position="475"/>
    </location>
</feature>
<accession>A0A673MUU7</accession>
<dbReference type="PANTHER" id="PTHR46606:SF1">
    <property type="entry name" value="SHOOTIN-1"/>
    <property type="match status" value="1"/>
</dbReference>
<name>A0A673MUU7_9TELE</name>
<dbReference type="Ensembl" id="ENSSRHT00000096081.1">
    <property type="protein sequence ID" value="ENSSRHP00000093556.1"/>
    <property type="gene ID" value="ENSSRHG00000046109.1"/>
</dbReference>
<dbReference type="GO" id="GO:2001224">
    <property type="term" value="P:positive regulation of neuron migration"/>
    <property type="evidence" value="ECO:0007669"/>
    <property type="project" value="TreeGrafter"/>
</dbReference>
<feature type="compositionally biased region" description="Basic and acidic residues" evidence="2">
    <location>
        <begin position="447"/>
        <end position="456"/>
    </location>
</feature>
<dbReference type="InterPro" id="IPR024849">
    <property type="entry name" value="Shootin-1"/>
</dbReference>
<feature type="coiled-coil region" evidence="1">
    <location>
        <begin position="241"/>
        <end position="268"/>
    </location>
</feature>
<feature type="compositionally biased region" description="Polar residues" evidence="2">
    <location>
        <begin position="484"/>
        <end position="504"/>
    </location>
</feature>
<proteinExistence type="predicted"/>
<dbReference type="GO" id="GO:0031252">
    <property type="term" value="C:cell leading edge"/>
    <property type="evidence" value="ECO:0007669"/>
    <property type="project" value="TreeGrafter"/>
</dbReference>
<reference evidence="3" key="2">
    <citation type="submission" date="2025-09" db="UniProtKB">
        <authorList>
            <consortium name="Ensembl"/>
        </authorList>
    </citation>
    <scope>IDENTIFICATION</scope>
</reference>
<organism evidence="3 4">
    <name type="scientific">Sinocyclocheilus rhinocerous</name>
    <dbReference type="NCBI Taxonomy" id="307959"/>
    <lineage>
        <taxon>Eukaryota</taxon>
        <taxon>Metazoa</taxon>
        <taxon>Chordata</taxon>
        <taxon>Craniata</taxon>
        <taxon>Vertebrata</taxon>
        <taxon>Euteleostomi</taxon>
        <taxon>Actinopterygii</taxon>
        <taxon>Neopterygii</taxon>
        <taxon>Teleostei</taxon>
        <taxon>Ostariophysi</taxon>
        <taxon>Cypriniformes</taxon>
        <taxon>Cyprinidae</taxon>
        <taxon>Cyprininae</taxon>
        <taxon>Sinocyclocheilus</taxon>
    </lineage>
</organism>
<keyword evidence="4" id="KW-1185">Reference proteome</keyword>
<dbReference type="GO" id="GO:0005737">
    <property type="term" value="C:cytoplasm"/>
    <property type="evidence" value="ECO:0007669"/>
    <property type="project" value="TreeGrafter"/>
</dbReference>
<sequence length="569" mass="62888">VNVTPVFCQRLTAERDEAEMQLKHIKRVSQMVIEEVNVLQTQLEIEKSCRENAEALATKLNSENRKLKYLSLSSRPCLDELLPSISDCISLEEETDTQDPGSEPFSQYKQQVKDLQETVSSLLEEKKQLTCQLQDQQRQIEEMTALTEKEQAEMKELHQTIEQQSKTIKRFNRVSMMATHEYENMKEQLDLEQSLRQKAETYAHEMMVKQKEANRQSMILLQQADPSMQLLKALEDVASVTKTLEEERIQHQEKVKALEAELEECALRKQLDDFKVGLGYGKYSASSLPRHTQSLRTVSLIAIMRKSSKGGKGTPKLEQAPVNEAVDDVKVKAVNEMMERIKHGVVLRPVKSQDTKPSPVAAAAAAAVAAAAVEEKHKESAMEELKGILETVKKSPSRGFQEVVHAKKDSELEVILRRRRKQACDLDTEDDGQLSKVSSSNSLNGRHSSDSGKDTEGPGSSSLSGSERGSRTSSDSGREPAVARQSSDSGMESKGAAQTDSVCRSLSEKESAEPVTNGCYSSEMKDGDPEKWAGPNGIGHTDASDVLQTTISSSAQSPNAANSSTDAEC</sequence>
<evidence type="ECO:0000313" key="4">
    <source>
        <dbReference type="Proteomes" id="UP000472270"/>
    </source>
</evidence>
<evidence type="ECO:0000256" key="1">
    <source>
        <dbReference type="SAM" id="Coils"/>
    </source>
</evidence>
<dbReference type="GO" id="GO:0048812">
    <property type="term" value="P:neuron projection morphogenesis"/>
    <property type="evidence" value="ECO:0007669"/>
    <property type="project" value="TreeGrafter"/>
</dbReference>
<feature type="region of interest" description="Disordered" evidence="2">
    <location>
        <begin position="424"/>
        <end position="569"/>
    </location>
</feature>
<dbReference type="Proteomes" id="UP000472270">
    <property type="component" value="Unassembled WGS sequence"/>
</dbReference>